<evidence type="ECO:0000256" key="3">
    <source>
        <dbReference type="ARBA" id="ARBA00023175"/>
    </source>
</evidence>
<dbReference type="InterPro" id="IPR019347">
    <property type="entry name" value="Axonemal_dynein_light_chain"/>
</dbReference>
<keyword evidence="8" id="KW-1185">Reference proteome</keyword>
<dbReference type="Proteomes" id="UP000823046">
    <property type="component" value="Unassembled WGS sequence"/>
</dbReference>
<evidence type="ECO:0000256" key="5">
    <source>
        <dbReference type="SAM" id="Coils"/>
    </source>
</evidence>
<gene>
    <name evidence="7" type="ORF">IE077_003725</name>
</gene>
<feature type="non-terminal residue" evidence="7">
    <location>
        <position position="1"/>
    </location>
</feature>
<feature type="coiled-coil region" evidence="5">
    <location>
        <begin position="204"/>
        <end position="238"/>
    </location>
</feature>
<accession>A0ABQ7J7P3</accession>
<keyword evidence="1" id="KW-0243">Dynein</keyword>
<keyword evidence="3" id="KW-0505">Motor protein</keyword>
<reference evidence="7 8" key="1">
    <citation type="journal article" date="2020" name="bioRxiv">
        <title>Metabolic contributions of an alphaproteobacterial endosymbiont in the apicomplexan Cardiosporidium cionae.</title>
        <authorList>
            <person name="Hunter E.S."/>
            <person name="Paight C.J."/>
            <person name="Lane C.E."/>
        </authorList>
    </citation>
    <scope>NUCLEOTIDE SEQUENCE [LARGE SCALE GENOMIC DNA]</scope>
    <source>
        <strain evidence="7">ESH_2018</strain>
    </source>
</reference>
<proteinExistence type="inferred from homology"/>
<evidence type="ECO:0000313" key="7">
    <source>
        <dbReference type="EMBL" id="KAF8819990.1"/>
    </source>
</evidence>
<dbReference type="Pfam" id="PF10211">
    <property type="entry name" value="Ax_dynein_light"/>
    <property type="match status" value="1"/>
</dbReference>
<dbReference type="EMBL" id="JADAQX010000523">
    <property type="protein sequence ID" value="KAF8819990.1"/>
    <property type="molecule type" value="Genomic_DNA"/>
</dbReference>
<comment type="similarity">
    <text evidence="4">Belongs to the inner dynein arm light chain family.</text>
</comment>
<evidence type="ECO:0000256" key="4">
    <source>
        <dbReference type="ARBA" id="ARBA00038114"/>
    </source>
</evidence>
<keyword evidence="2 5" id="KW-0175">Coiled coil</keyword>
<evidence type="ECO:0000256" key="1">
    <source>
        <dbReference type="ARBA" id="ARBA00023017"/>
    </source>
</evidence>
<sequence>KATEHTRKFPNIRWKNSKRSGDPTTVCTTTSEGLHDLIGLQGESNREGSQDTNEDSSYRGGVSFLWTIRPMMNLKSGLLKNSTQDILDTLLPPRKIKKNGKILLQRASPIPASRSDVTMVNERLDSLLLKNRARRKGICSIRADLFSKCFDEVIRQVTIENPARAILLLKVRDELYHNLEAYKELLNSSMQYYHLKDASSMEGLDDLEKDAISLECTNKELTNQVNFLQESLKETTRNDEETIKQLRNHHADEVNYFYEQQKQYELVLQKYQNEPSFIQKL</sequence>
<dbReference type="PANTHER" id="PTHR13183:SF0">
    <property type="entry name" value="AXONEMAL DYNEIN LIGHT INTERMEDIATE POLYPEPTIDE 1"/>
    <property type="match status" value="1"/>
</dbReference>
<evidence type="ECO:0000313" key="8">
    <source>
        <dbReference type="Proteomes" id="UP000823046"/>
    </source>
</evidence>
<evidence type="ECO:0000256" key="2">
    <source>
        <dbReference type="ARBA" id="ARBA00023054"/>
    </source>
</evidence>
<feature type="region of interest" description="Disordered" evidence="6">
    <location>
        <begin position="1"/>
        <end position="30"/>
    </location>
</feature>
<comment type="caution">
    <text evidence="7">The sequence shown here is derived from an EMBL/GenBank/DDBJ whole genome shotgun (WGS) entry which is preliminary data.</text>
</comment>
<organism evidence="7 8">
    <name type="scientific">Cardiosporidium cionae</name>
    <dbReference type="NCBI Taxonomy" id="476202"/>
    <lineage>
        <taxon>Eukaryota</taxon>
        <taxon>Sar</taxon>
        <taxon>Alveolata</taxon>
        <taxon>Apicomplexa</taxon>
        <taxon>Aconoidasida</taxon>
        <taxon>Nephromycida</taxon>
        <taxon>Cardiosporidium</taxon>
    </lineage>
</organism>
<evidence type="ECO:0000256" key="6">
    <source>
        <dbReference type="SAM" id="MobiDB-lite"/>
    </source>
</evidence>
<dbReference type="PANTHER" id="PTHR13183">
    <property type="entry name" value="AXONEMAL INNER ARM DYNEIN LIGHT CHAIN 28"/>
    <property type="match status" value="1"/>
</dbReference>
<name>A0ABQ7J7P3_9APIC</name>
<protein>
    <recommendedName>
        <fullName evidence="9">Translin-associated factor X-interacting protein 1 N-terminal domain-containing protein</fullName>
    </recommendedName>
</protein>
<evidence type="ECO:0008006" key="9">
    <source>
        <dbReference type="Google" id="ProtNLM"/>
    </source>
</evidence>